<keyword evidence="4" id="KW-1185">Reference proteome</keyword>
<reference evidence="3 4" key="2">
    <citation type="submission" date="2024-01" db="EMBL/GenBank/DDBJ databases">
        <authorList>
            <person name="Xie X."/>
        </authorList>
    </citation>
    <scope>NUCLEOTIDE SEQUENCE [LARGE SCALE GENOMIC DNA]</scope>
    <source>
        <strain evidence="3">SCUT-1</strain>
    </source>
</reference>
<dbReference type="Proteomes" id="UP001308005">
    <property type="component" value="Unassembled WGS sequence"/>
</dbReference>
<dbReference type="InterPro" id="IPR045781">
    <property type="entry name" value="SxtJ"/>
</dbReference>
<evidence type="ECO:0000313" key="4">
    <source>
        <dbReference type="Proteomes" id="UP001308005"/>
    </source>
</evidence>
<keyword evidence="2" id="KW-0812">Transmembrane</keyword>
<evidence type="ECO:0000256" key="2">
    <source>
        <dbReference type="SAM" id="Phobius"/>
    </source>
</evidence>
<evidence type="ECO:0000313" key="3">
    <source>
        <dbReference type="EMBL" id="MEB4591185.1"/>
    </source>
</evidence>
<accession>A0ABU6CWM5</accession>
<keyword evidence="2" id="KW-1133">Transmembrane helix</keyword>
<reference evidence="4" key="1">
    <citation type="submission" date="2023-07" db="EMBL/GenBank/DDBJ databases">
        <title>The carbon used by Thiothrix.</title>
        <authorList>
            <person name="Chen L."/>
        </authorList>
    </citation>
    <scope>NUCLEOTIDE SEQUENCE [LARGE SCALE GENOMIC DNA]</scope>
</reference>
<gene>
    <name evidence="3" type="ORF">VSS37_09365</name>
</gene>
<dbReference type="Pfam" id="PF19588">
    <property type="entry name" value="SxtJ"/>
    <property type="match status" value="1"/>
</dbReference>
<evidence type="ECO:0000256" key="1">
    <source>
        <dbReference type="SAM" id="MobiDB-lite"/>
    </source>
</evidence>
<feature type="region of interest" description="Disordered" evidence="1">
    <location>
        <begin position="69"/>
        <end position="89"/>
    </location>
</feature>
<dbReference type="EMBL" id="JAYMYJ010000090">
    <property type="protein sequence ID" value="MEB4591185.1"/>
    <property type="molecule type" value="Genomic_DNA"/>
</dbReference>
<keyword evidence="2" id="KW-0472">Membrane</keyword>
<comment type="caution">
    <text evidence="3">The sequence shown here is derived from an EMBL/GenBank/DDBJ whole genome shotgun (WGS) entry which is preliminary data.</text>
</comment>
<protein>
    <submittedName>
        <fullName evidence="3">SxtJ family membrane protein</fullName>
    </submittedName>
</protein>
<dbReference type="RefSeq" id="WP_324694603.1">
    <property type="nucleotide sequence ID" value="NZ_JAYMYJ010000090.1"/>
</dbReference>
<sequence length="89" mass="9902">MHSPPTKPTPKKAGFLRTAYAAWIKFGDLLGWINTRILLGIAYFLLIVPIGLLMACLKQGHIRALKTADGASLRQPSQPRPPNHVERLF</sequence>
<feature type="transmembrane region" description="Helical" evidence="2">
    <location>
        <begin position="37"/>
        <end position="57"/>
    </location>
</feature>
<organism evidence="3 4">
    <name type="scientific">Candidatus Thiothrix phosphatis</name>
    <dbReference type="NCBI Taxonomy" id="3112415"/>
    <lineage>
        <taxon>Bacteria</taxon>
        <taxon>Pseudomonadati</taxon>
        <taxon>Pseudomonadota</taxon>
        <taxon>Gammaproteobacteria</taxon>
        <taxon>Thiotrichales</taxon>
        <taxon>Thiotrichaceae</taxon>
        <taxon>Thiothrix</taxon>
    </lineage>
</organism>
<proteinExistence type="predicted"/>
<name>A0ABU6CWM5_9GAMM</name>